<keyword evidence="1" id="KW-1133">Transmembrane helix</keyword>
<name>A0A1M5RAF5_9BACI</name>
<accession>A0A1M5RAF5</accession>
<dbReference type="OrthoDB" id="1443299at2"/>
<keyword evidence="1" id="KW-0472">Membrane</keyword>
<feature type="transmembrane region" description="Helical" evidence="1">
    <location>
        <begin position="7"/>
        <end position="24"/>
    </location>
</feature>
<sequence length="140" mass="15869">MRQIKLIWIGCISGVVLGVFLKLTEQMTSKRVYTLLLNVDYIPILKDLPLNEFGEFMLHMIVSVILVPVIYVALTQIGHQQNLFTYMLLSSFIGAVIYVTTSFSERTPDLLDGTSFLLWVIGHVVFGWVTGFLITKIVKD</sequence>
<reference evidence="3" key="1">
    <citation type="submission" date="2016-11" db="EMBL/GenBank/DDBJ databases">
        <authorList>
            <person name="Varghese N."/>
            <person name="Submissions S."/>
        </authorList>
    </citation>
    <scope>NUCLEOTIDE SEQUENCE [LARGE SCALE GENOMIC DNA]</scope>
    <source>
        <strain evidence="3">CGMCC 1.6496</strain>
    </source>
</reference>
<dbReference type="EMBL" id="FQXD01000005">
    <property type="protein sequence ID" value="SHH23006.1"/>
    <property type="molecule type" value="Genomic_DNA"/>
</dbReference>
<keyword evidence="3" id="KW-1185">Reference proteome</keyword>
<proteinExistence type="predicted"/>
<evidence type="ECO:0000313" key="3">
    <source>
        <dbReference type="Proteomes" id="UP000184079"/>
    </source>
</evidence>
<protein>
    <submittedName>
        <fullName evidence="2">Uncharacterized protein</fullName>
    </submittedName>
</protein>
<feature type="transmembrane region" description="Helical" evidence="1">
    <location>
        <begin position="56"/>
        <end position="74"/>
    </location>
</feature>
<evidence type="ECO:0000256" key="1">
    <source>
        <dbReference type="SAM" id="Phobius"/>
    </source>
</evidence>
<organism evidence="2 3">
    <name type="scientific">Virgibacillus chiguensis</name>
    <dbReference type="NCBI Taxonomy" id="411959"/>
    <lineage>
        <taxon>Bacteria</taxon>
        <taxon>Bacillati</taxon>
        <taxon>Bacillota</taxon>
        <taxon>Bacilli</taxon>
        <taxon>Bacillales</taxon>
        <taxon>Bacillaceae</taxon>
        <taxon>Virgibacillus</taxon>
    </lineage>
</organism>
<dbReference type="AlphaFoldDB" id="A0A1M5RAF5"/>
<dbReference type="Proteomes" id="UP000184079">
    <property type="component" value="Unassembled WGS sequence"/>
</dbReference>
<gene>
    <name evidence="2" type="ORF">SAMN05421807_10572</name>
</gene>
<keyword evidence="1" id="KW-0812">Transmembrane</keyword>
<evidence type="ECO:0000313" key="2">
    <source>
        <dbReference type="EMBL" id="SHH23006.1"/>
    </source>
</evidence>
<feature type="transmembrane region" description="Helical" evidence="1">
    <location>
        <begin position="116"/>
        <end position="135"/>
    </location>
</feature>
<dbReference type="RefSeq" id="WP_073006861.1">
    <property type="nucleotide sequence ID" value="NZ_FQXD01000005.1"/>
</dbReference>
<feature type="transmembrane region" description="Helical" evidence="1">
    <location>
        <begin position="86"/>
        <end position="104"/>
    </location>
</feature>